<accession>A0A855F6Q6</accession>
<reference evidence="1 2" key="1">
    <citation type="submission" date="2017-07" db="EMBL/GenBank/DDBJ databases">
        <title>Raoultella ornithinolytica strain HH3 draft genome.</title>
        <authorList>
            <person name="Duceppe M.-O."/>
            <person name="Huang H."/>
            <person name="Phipps-Todd B."/>
        </authorList>
    </citation>
    <scope>NUCLEOTIDE SEQUENCE [LARGE SCALE GENOMIC DNA]</scope>
    <source>
        <strain evidence="1 2">HH3</strain>
    </source>
</reference>
<dbReference type="NCBIfam" id="NF041373">
    <property type="entry name" value="HGG_STG"/>
    <property type="match status" value="1"/>
</dbReference>
<organism evidence="1 2">
    <name type="scientific">Raoultella ornithinolytica</name>
    <name type="common">Klebsiella ornithinolytica</name>
    <dbReference type="NCBI Taxonomy" id="54291"/>
    <lineage>
        <taxon>Bacteria</taxon>
        <taxon>Pseudomonadati</taxon>
        <taxon>Pseudomonadota</taxon>
        <taxon>Gammaproteobacteria</taxon>
        <taxon>Enterobacterales</taxon>
        <taxon>Enterobacteriaceae</taxon>
        <taxon>Klebsiella/Raoultella group</taxon>
        <taxon>Raoultella</taxon>
    </lineage>
</organism>
<dbReference type="EMBL" id="NKYI01000028">
    <property type="protein sequence ID" value="PIK82583.1"/>
    <property type="molecule type" value="Genomic_DNA"/>
</dbReference>
<comment type="caution">
    <text evidence="1">The sequence shown here is derived from an EMBL/GenBank/DDBJ whole genome shotgun (WGS) entry which is preliminary data.</text>
</comment>
<proteinExistence type="predicted"/>
<evidence type="ECO:0000313" key="1">
    <source>
        <dbReference type="EMBL" id="PIK82583.1"/>
    </source>
</evidence>
<evidence type="ECO:0000313" key="2">
    <source>
        <dbReference type="Proteomes" id="UP000229713"/>
    </source>
</evidence>
<dbReference type="InterPro" id="IPR047675">
    <property type="entry name" value="Putative_zinc-bd"/>
</dbReference>
<name>A0A855F6Q6_RAOOR</name>
<dbReference type="AlphaFoldDB" id="A0A855F6Q6"/>
<gene>
    <name evidence="1" type="ORF">CFY86_20695</name>
</gene>
<dbReference type="Proteomes" id="UP000229713">
    <property type="component" value="Unassembled WGS sequence"/>
</dbReference>
<protein>
    <submittedName>
        <fullName evidence="1">Uncharacterized protein</fullName>
    </submittedName>
</protein>
<sequence length="240" mass="27293">MIRFQQGKRIIARTDLPHEVYRFIHIYGGIMDKELRQMLLTLRKEREDFCQLRRELREQGNDWLPYPEHLRAIPCGATTRAGTPCKMTTIYHNGRCKLHGGKSTGAKTRTGRKRQRDGYRAWLKKQRDSKAGRKRTREYTSNVARVGASTLSELGASETDRALQSVDGISLRFSGGTLMVMLPHGHSIAVTITTTSPGYGGVRWWYVCPDCGGRKAFLYLHNESLCCRRCAGLHYASQSK</sequence>